<proteinExistence type="predicted"/>
<evidence type="ECO:0000313" key="6">
    <source>
        <dbReference type="Proteomes" id="UP001595476"/>
    </source>
</evidence>
<sequence>MSVEFDRQSSFGWLINVMAGQASKMFDTELKKHGLTIALWPTLMCLWEEEGVTQRDIAIKSKVENSTTTRTLDKLEKLELVERRPDPASRRSFRIYLTEKGKALKDTLLPIPVAVNQELLSVLDEQEREQLIHLLKKMVSSVQPTGYSNQHRANSTPS</sequence>
<keyword evidence="2" id="KW-0238">DNA-binding</keyword>
<evidence type="ECO:0000259" key="4">
    <source>
        <dbReference type="PROSITE" id="PS50995"/>
    </source>
</evidence>
<dbReference type="PANTHER" id="PTHR42756">
    <property type="entry name" value="TRANSCRIPTIONAL REGULATOR, MARR"/>
    <property type="match status" value="1"/>
</dbReference>
<keyword evidence="1" id="KW-0805">Transcription regulation</keyword>
<dbReference type="InterPro" id="IPR036390">
    <property type="entry name" value="WH_DNA-bd_sf"/>
</dbReference>
<dbReference type="InterPro" id="IPR036388">
    <property type="entry name" value="WH-like_DNA-bd_sf"/>
</dbReference>
<protein>
    <submittedName>
        <fullName evidence="5">MarR family winged helix-turn-helix transcriptional regulator</fullName>
    </submittedName>
</protein>
<dbReference type="RefSeq" id="WP_386720168.1">
    <property type="nucleotide sequence ID" value="NZ_JBHRSZ010000004.1"/>
</dbReference>
<gene>
    <name evidence="5" type="ORF">ACFOEK_10365</name>
</gene>
<dbReference type="InterPro" id="IPR000835">
    <property type="entry name" value="HTH_MarR-typ"/>
</dbReference>
<dbReference type="Proteomes" id="UP001595476">
    <property type="component" value="Unassembled WGS sequence"/>
</dbReference>
<evidence type="ECO:0000313" key="5">
    <source>
        <dbReference type="EMBL" id="MFC3151429.1"/>
    </source>
</evidence>
<dbReference type="PRINTS" id="PR00598">
    <property type="entry name" value="HTHMARR"/>
</dbReference>
<keyword evidence="6" id="KW-1185">Reference proteome</keyword>
<dbReference type="PROSITE" id="PS50995">
    <property type="entry name" value="HTH_MARR_2"/>
    <property type="match status" value="1"/>
</dbReference>
<evidence type="ECO:0000256" key="3">
    <source>
        <dbReference type="ARBA" id="ARBA00023163"/>
    </source>
</evidence>
<dbReference type="SUPFAM" id="SSF46785">
    <property type="entry name" value="Winged helix' DNA-binding domain"/>
    <property type="match status" value="1"/>
</dbReference>
<accession>A0ABV7HBY4</accession>
<dbReference type="Pfam" id="PF01047">
    <property type="entry name" value="MarR"/>
    <property type="match status" value="1"/>
</dbReference>
<reference evidence="6" key="1">
    <citation type="journal article" date="2019" name="Int. J. Syst. Evol. Microbiol.">
        <title>The Global Catalogue of Microorganisms (GCM) 10K type strain sequencing project: providing services to taxonomists for standard genome sequencing and annotation.</title>
        <authorList>
            <consortium name="The Broad Institute Genomics Platform"/>
            <consortium name="The Broad Institute Genome Sequencing Center for Infectious Disease"/>
            <person name="Wu L."/>
            <person name="Ma J."/>
        </authorList>
    </citation>
    <scope>NUCLEOTIDE SEQUENCE [LARGE SCALE GENOMIC DNA]</scope>
    <source>
        <strain evidence="6">KCTC 52438</strain>
    </source>
</reference>
<dbReference type="PANTHER" id="PTHR42756:SF1">
    <property type="entry name" value="TRANSCRIPTIONAL REPRESSOR OF EMRAB OPERON"/>
    <property type="match status" value="1"/>
</dbReference>
<feature type="domain" description="HTH marR-type" evidence="4">
    <location>
        <begin position="1"/>
        <end position="140"/>
    </location>
</feature>
<evidence type="ECO:0000256" key="2">
    <source>
        <dbReference type="ARBA" id="ARBA00023125"/>
    </source>
</evidence>
<dbReference type="Gene3D" id="1.10.10.10">
    <property type="entry name" value="Winged helix-like DNA-binding domain superfamily/Winged helix DNA-binding domain"/>
    <property type="match status" value="1"/>
</dbReference>
<evidence type="ECO:0000256" key="1">
    <source>
        <dbReference type="ARBA" id="ARBA00023015"/>
    </source>
</evidence>
<organism evidence="5 6">
    <name type="scientific">Litoribrevibacter euphylliae</name>
    <dbReference type="NCBI Taxonomy" id="1834034"/>
    <lineage>
        <taxon>Bacteria</taxon>
        <taxon>Pseudomonadati</taxon>
        <taxon>Pseudomonadota</taxon>
        <taxon>Gammaproteobacteria</taxon>
        <taxon>Oceanospirillales</taxon>
        <taxon>Oceanospirillaceae</taxon>
        <taxon>Litoribrevibacter</taxon>
    </lineage>
</organism>
<comment type="caution">
    <text evidence="5">The sequence shown here is derived from an EMBL/GenBank/DDBJ whole genome shotgun (WGS) entry which is preliminary data.</text>
</comment>
<name>A0ABV7HBY4_9GAMM</name>
<dbReference type="EMBL" id="JBHRSZ010000004">
    <property type="protein sequence ID" value="MFC3151429.1"/>
    <property type="molecule type" value="Genomic_DNA"/>
</dbReference>
<keyword evidence="3" id="KW-0804">Transcription</keyword>
<dbReference type="SMART" id="SM00347">
    <property type="entry name" value="HTH_MARR"/>
    <property type="match status" value="1"/>
</dbReference>